<accession>A0A139STA4</accession>
<dbReference type="InterPro" id="IPR037914">
    <property type="entry name" value="SpoVT-AbrB_sf"/>
</dbReference>
<dbReference type="SUPFAM" id="SSF89447">
    <property type="entry name" value="AbrB/MazE/MraZ-like"/>
    <property type="match status" value="1"/>
</dbReference>
<evidence type="ECO:0000313" key="2">
    <source>
        <dbReference type="Proteomes" id="UP000070058"/>
    </source>
</evidence>
<dbReference type="OrthoDB" id="7173678at2"/>
<evidence type="ECO:0000313" key="1">
    <source>
        <dbReference type="EMBL" id="KXU37712.1"/>
    </source>
</evidence>
<keyword evidence="2" id="KW-1185">Reference proteome</keyword>
<organism evidence="1 2">
    <name type="scientific">Cephaloticoccus primus</name>
    <dbReference type="NCBI Taxonomy" id="1548207"/>
    <lineage>
        <taxon>Bacteria</taxon>
        <taxon>Pseudomonadati</taxon>
        <taxon>Verrucomicrobiota</taxon>
        <taxon>Opitutia</taxon>
        <taxon>Opitutales</taxon>
        <taxon>Opitutaceae</taxon>
        <taxon>Cephaloticoccus</taxon>
    </lineage>
</organism>
<dbReference type="EMBL" id="LSZQ01000012">
    <property type="protein sequence ID" value="KXU37712.1"/>
    <property type="molecule type" value="Genomic_DNA"/>
</dbReference>
<name>A0A139STA4_9BACT</name>
<proteinExistence type="predicted"/>
<dbReference type="RefSeq" id="WP_068628596.1">
    <property type="nucleotide sequence ID" value="NZ_LSZQ01000012.1"/>
</dbReference>
<dbReference type="Proteomes" id="UP000070058">
    <property type="component" value="Unassembled WGS sequence"/>
</dbReference>
<protein>
    <recommendedName>
        <fullName evidence="3">SpoVT-AbrB domain-containing protein</fullName>
    </recommendedName>
</protein>
<evidence type="ECO:0008006" key="3">
    <source>
        <dbReference type="Google" id="ProtNLM"/>
    </source>
</evidence>
<dbReference type="STRING" id="1548207.AXK11_00330"/>
<reference evidence="2" key="1">
    <citation type="submission" date="2016-02" db="EMBL/GenBank/DDBJ databases">
        <authorList>
            <person name="Sanders J.G."/>
            <person name="Lin J.Y."/>
            <person name="Wertz J.T."/>
            <person name="Russell J.A."/>
            <person name="Moreau C.S."/>
            <person name="Powell S."/>
        </authorList>
    </citation>
    <scope>NUCLEOTIDE SEQUENCE [LARGE SCALE GENOMIC DNA]</scope>
    <source>
        <strain evidence="2">CAG34</strain>
    </source>
</reference>
<gene>
    <name evidence="1" type="ORF">AXK11_00330</name>
</gene>
<dbReference type="AlphaFoldDB" id="A0A139STA4"/>
<sequence length="89" mass="10397">MKFTAKVFKSGNSMALRLPSALKFESKELCIERGNSGDLIVYDPVVRERAYQERRKRWDEIHREVRTEEEAAIAAGASEKDFEFPRFEQ</sequence>
<comment type="caution">
    <text evidence="1">The sequence shown here is derived from an EMBL/GenBank/DDBJ whole genome shotgun (WGS) entry which is preliminary data.</text>
</comment>